<dbReference type="Pfam" id="PF12770">
    <property type="entry name" value="CHAT"/>
    <property type="match status" value="1"/>
</dbReference>
<dbReference type="InterPro" id="IPR024983">
    <property type="entry name" value="CHAT_dom"/>
</dbReference>
<dbReference type="PANTHER" id="PTHR10098:SF112">
    <property type="entry name" value="SLR0380 PROTEIN"/>
    <property type="match status" value="1"/>
</dbReference>
<gene>
    <name evidence="4" type="ORF">MTBBW1_830068</name>
</gene>
<reference evidence="4 5" key="1">
    <citation type="submission" date="2017-03" db="EMBL/GenBank/DDBJ databases">
        <authorList>
            <person name="Afonso C.L."/>
            <person name="Miller P.J."/>
            <person name="Scott M.A."/>
            <person name="Spackman E."/>
            <person name="Goraichik I."/>
            <person name="Dimitrov K.M."/>
            <person name="Suarez D.L."/>
            <person name="Swayne D.E."/>
        </authorList>
    </citation>
    <scope>NUCLEOTIDE SEQUENCE [LARGE SCALE GENOMIC DNA]</scope>
    <source>
        <strain evidence="4">PRJEB14757</strain>
    </source>
</reference>
<protein>
    <recommendedName>
        <fullName evidence="3">CHAT domain-containing protein</fullName>
    </recommendedName>
</protein>
<name>A0A1W1HKN4_9BACT</name>
<feature type="transmembrane region" description="Helical" evidence="2">
    <location>
        <begin position="14"/>
        <end position="34"/>
    </location>
</feature>
<dbReference type="SUPFAM" id="SSF48452">
    <property type="entry name" value="TPR-like"/>
    <property type="match status" value="2"/>
</dbReference>
<dbReference type="SMART" id="SM00028">
    <property type="entry name" value="TPR"/>
    <property type="match status" value="4"/>
</dbReference>
<keyword evidence="1" id="KW-0802">TPR repeat</keyword>
<feature type="domain" description="CHAT" evidence="3">
    <location>
        <begin position="507"/>
        <end position="845"/>
    </location>
</feature>
<keyword evidence="5" id="KW-1185">Reference proteome</keyword>
<dbReference type="Pfam" id="PF13374">
    <property type="entry name" value="TPR_10"/>
    <property type="match status" value="1"/>
</dbReference>
<evidence type="ECO:0000259" key="3">
    <source>
        <dbReference type="Pfam" id="PF12770"/>
    </source>
</evidence>
<dbReference type="OrthoDB" id="9761935at2"/>
<dbReference type="Gene3D" id="1.25.40.10">
    <property type="entry name" value="Tetratricopeptide repeat domain"/>
    <property type="match status" value="2"/>
</dbReference>
<proteinExistence type="predicted"/>
<dbReference type="PROSITE" id="PS50005">
    <property type="entry name" value="TPR"/>
    <property type="match status" value="1"/>
</dbReference>
<accession>A0A1W1HKN4</accession>
<evidence type="ECO:0000313" key="4">
    <source>
        <dbReference type="EMBL" id="SLM32996.1"/>
    </source>
</evidence>
<dbReference type="AlphaFoldDB" id="A0A1W1HKN4"/>
<dbReference type="RefSeq" id="WP_080803026.1">
    <property type="nucleotide sequence ID" value="NZ_LT828544.1"/>
</dbReference>
<sequence length="847" mass="95332">MICLSKKKSFRKSYYPLTILFLLITILYFFLSAFQDNLFAAYPDKSSIAEQISLLTTMLEKKEFETNIESIQLLVERGEAFRKIGHFDRAKDDFSNALSMAGKMKAQMLEIAAMQSLGYIYYLQNNFDDAERMLGSALDKYERQDYRLQLSPHALSLAASCANRLGNVLAARNNNNQAIIKYKKALNYLEEIKNEMVDSGDNQINNLDFELEAVIQRNIAHVMPDKNSAFIHLSHAVKAVDNLFSPHEQARLLLEIAAEAAIKDSSPSGDAFRYKILERAKKLSEALEPRDLRLISLACGQMGSLYESRSRVADAITLTEDAITAAASIGNHDLMVRWEWQRARLTALSGKRKSAISAYRRALFHMDSIRQNMEPYSEDGCPSDSAGFVSIYKGFADLLLQQSGEEKEHHVQQQLLKEARQSLERGKESELRDYFKDPCINAMTKEIETTSSSNAVIYPVILPDRLEIIADINGNLYRTTTTASQDRVEKTVGQLASSFRNNLFYKNSGQTVYSWLIQPLETLLADNSIDTLVFVPEGIFRTLPLAAIWDGKGFIIERYAVVTEPVLTLFDPKPLPRGNMFALMAGMSEPGPVIMSLPKPLWNTICQTRLDQKNRWIRGLSVKTEELRRDISIAEESNIVDSGNKKGQNIPGTIEGQAIHVKEMLKLPGVDMEMENIASTLKGDVLKNDNFLLENFSAELDQKDFNIIHIASHGFFGGTSDQNFIMTYDKILDINHMEAFIRPRQFAGKPFELITLSACQTAEGDDRSPLGLSGVALKSGARSVLGSLWPVSDIATQELLSTFYHHLKESNITKAHALQQAQMKLIASKEYEHPFFWSAFVLVGNWL</sequence>
<evidence type="ECO:0000256" key="1">
    <source>
        <dbReference type="PROSITE-ProRule" id="PRU00339"/>
    </source>
</evidence>
<dbReference type="EMBL" id="FWEV01000329">
    <property type="protein sequence ID" value="SLM32996.1"/>
    <property type="molecule type" value="Genomic_DNA"/>
</dbReference>
<feature type="repeat" description="TPR" evidence="1">
    <location>
        <begin position="71"/>
        <end position="104"/>
    </location>
</feature>
<keyword evidence="2" id="KW-0812">Transmembrane</keyword>
<dbReference type="InterPro" id="IPR019734">
    <property type="entry name" value="TPR_rpt"/>
</dbReference>
<keyword evidence="2" id="KW-1133">Transmembrane helix</keyword>
<dbReference type="Proteomes" id="UP000191931">
    <property type="component" value="Unassembled WGS sequence"/>
</dbReference>
<organism evidence="4 5">
    <name type="scientific">Desulfamplus magnetovallimortis</name>
    <dbReference type="NCBI Taxonomy" id="1246637"/>
    <lineage>
        <taxon>Bacteria</taxon>
        <taxon>Pseudomonadati</taxon>
        <taxon>Thermodesulfobacteriota</taxon>
        <taxon>Desulfobacteria</taxon>
        <taxon>Desulfobacterales</taxon>
        <taxon>Desulfobacteraceae</taxon>
        <taxon>Desulfamplus</taxon>
    </lineage>
</organism>
<keyword evidence="2" id="KW-0472">Membrane</keyword>
<dbReference type="PANTHER" id="PTHR10098">
    <property type="entry name" value="RAPSYN-RELATED"/>
    <property type="match status" value="1"/>
</dbReference>
<dbReference type="InterPro" id="IPR011990">
    <property type="entry name" value="TPR-like_helical_dom_sf"/>
</dbReference>
<evidence type="ECO:0000256" key="2">
    <source>
        <dbReference type="SAM" id="Phobius"/>
    </source>
</evidence>
<dbReference type="STRING" id="1246637.MTBBW1_830068"/>
<evidence type="ECO:0000313" key="5">
    <source>
        <dbReference type="Proteomes" id="UP000191931"/>
    </source>
</evidence>